<evidence type="ECO:0000313" key="3">
    <source>
        <dbReference type="Proteomes" id="UP000013911"/>
    </source>
</evidence>
<dbReference type="InterPro" id="IPR043718">
    <property type="entry name" value="DUF5659"/>
</dbReference>
<dbReference type="RefSeq" id="WP_010859279.1">
    <property type="nucleotide sequence ID" value="NZ_KB933398.1"/>
</dbReference>
<dbReference type="Proteomes" id="UP000013911">
    <property type="component" value="Unassembled WGS sequence"/>
</dbReference>
<dbReference type="HOGENOM" id="CLU_2898886_0_0_9"/>
<sequence>MQETKYYTIFNKNLACALSYLTGQKFYTFDSFEDANKKVYSFERTDRLNKAMTQIQQLKNSN</sequence>
<dbReference type="AlphaFoldDB" id="R7ZDZ4"/>
<evidence type="ECO:0000313" key="2">
    <source>
        <dbReference type="EMBL" id="EON72234.1"/>
    </source>
</evidence>
<evidence type="ECO:0000259" key="1">
    <source>
        <dbReference type="Pfam" id="PF18903"/>
    </source>
</evidence>
<dbReference type="Pfam" id="PF18903">
    <property type="entry name" value="DUF5659"/>
    <property type="match status" value="1"/>
</dbReference>
<protein>
    <recommendedName>
        <fullName evidence="1">DUF5659 domain-containing protein</fullName>
    </recommendedName>
</protein>
<organism evidence="2 3">
    <name type="scientific">Lysinibacillus sphaericus OT4b.31</name>
    <dbReference type="NCBI Taxonomy" id="1285586"/>
    <lineage>
        <taxon>Bacteria</taxon>
        <taxon>Bacillati</taxon>
        <taxon>Bacillota</taxon>
        <taxon>Bacilli</taxon>
        <taxon>Bacillales</taxon>
        <taxon>Bacillaceae</taxon>
        <taxon>Lysinibacillus</taxon>
    </lineage>
</organism>
<dbReference type="EMBL" id="AQPX01000018">
    <property type="protein sequence ID" value="EON72234.1"/>
    <property type="molecule type" value="Genomic_DNA"/>
</dbReference>
<feature type="domain" description="DUF5659" evidence="1">
    <location>
        <begin position="5"/>
        <end position="54"/>
    </location>
</feature>
<reference evidence="2 3" key="1">
    <citation type="submission" date="2013-04" db="EMBL/GenBank/DDBJ databases">
        <title>Draft genome of the heavy metal tolerant bacterium Lysinibacillus sphaericus strain OT4b.31.</title>
        <authorList>
            <person name="Pena-Montenegro T.D."/>
            <person name="Dussan J."/>
        </authorList>
    </citation>
    <scope>NUCLEOTIDE SEQUENCE [LARGE SCALE GENOMIC DNA]</scope>
    <source>
        <strain evidence="2 3">OT4b.31</strain>
    </source>
</reference>
<comment type="caution">
    <text evidence="2">The sequence shown here is derived from an EMBL/GenBank/DDBJ whole genome shotgun (WGS) entry which is preliminary data.</text>
</comment>
<name>R7ZDZ4_LYSSH</name>
<dbReference type="PATRIC" id="fig|1285586.5.peg.2373"/>
<gene>
    <name evidence="2" type="ORF">H131_11673</name>
</gene>
<proteinExistence type="predicted"/>
<accession>R7ZDZ4</accession>